<dbReference type="EMBL" id="BOOO01000044">
    <property type="protein sequence ID" value="GII34002.1"/>
    <property type="molecule type" value="Genomic_DNA"/>
</dbReference>
<name>A0A8J3TZ79_9ACTN</name>
<dbReference type="AlphaFoldDB" id="A0A8J3TZ79"/>
<keyword evidence="3" id="KW-1185">Reference proteome</keyword>
<sequence>MTALALVHRTLTGVIDPPAQENELRLVTFQRAKGDDPPHVRCEAGPVSDTHTVVLVEGASDRSAVEALAERRGRNLAAEGISLVAMGGATNIGTYVARFGPSGRNLRLAGLYDVGEEGDFRRGLERAGLGSDLSRSDLEALGFFACVADLEDELIRALGTAAVERVVDAAGELRSFRTLQKQPTWRGSPTHDQLRRFMGSGSGRKIRYSGPLVAALDLDHVPRPLDMLLAYL</sequence>
<proteinExistence type="predicted"/>
<dbReference type="Pfam" id="PF20469">
    <property type="entry name" value="OLD-like_TOPRIM"/>
    <property type="match status" value="1"/>
</dbReference>
<evidence type="ECO:0000313" key="2">
    <source>
        <dbReference type="EMBL" id="GII34002.1"/>
    </source>
</evidence>
<reference evidence="2 3" key="1">
    <citation type="submission" date="2021-01" db="EMBL/GenBank/DDBJ databases">
        <title>Whole genome shotgun sequence of Planotetraspora mira NBRC 15435.</title>
        <authorList>
            <person name="Komaki H."/>
            <person name="Tamura T."/>
        </authorList>
    </citation>
    <scope>NUCLEOTIDE SEQUENCE [LARGE SCALE GENOMIC DNA]</scope>
    <source>
        <strain evidence="2 3">NBRC 15435</strain>
    </source>
</reference>
<evidence type="ECO:0000259" key="1">
    <source>
        <dbReference type="Pfam" id="PF20469"/>
    </source>
</evidence>
<dbReference type="Proteomes" id="UP000650628">
    <property type="component" value="Unassembled WGS sequence"/>
</dbReference>
<evidence type="ECO:0000313" key="3">
    <source>
        <dbReference type="Proteomes" id="UP000650628"/>
    </source>
</evidence>
<organism evidence="2 3">
    <name type="scientific">Planotetraspora mira</name>
    <dbReference type="NCBI Taxonomy" id="58121"/>
    <lineage>
        <taxon>Bacteria</taxon>
        <taxon>Bacillati</taxon>
        <taxon>Actinomycetota</taxon>
        <taxon>Actinomycetes</taxon>
        <taxon>Streptosporangiales</taxon>
        <taxon>Streptosporangiaceae</taxon>
        <taxon>Planotetraspora</taxon>
    </lineage>
</organism>
<protein>
    <recommendedName>
        <fullName evidence="1">OLD protein-like TOPRIM domain-containing protein</fullName>
    </recommendedName>
</protein>
<feature type="domain" description="OLD protein-like TOPRIM" evidence="1">
    <location>
        <begin position="52"/>
        <end position="97"/>
    </location>
</feature>
<dbReference type="InterPro" id="IPR034139">
    <property type="entry name" value="TOPRIM_OLD"/>
</dbReference>
<gene>
    <name evidence="2" type="ORF">Pmi06nite_74440</name>
</gene>
<accession>A0A8J3TZ79</accession>
<comment type="caution">
    <text evidence="2">The sequence shown here is derived from an EMBL/GenBank/DDBJ whole genome shotgun (WGS) entry which is preliminary data.</text>
</comment>